<evidence type="ECO:0000313" key="3">
    <source>
        <dbReference type="Proteomes" id="UP000478463"/>
    </source>
</evidence>
<dbReference type="KEGG" id="egd:GS424_016470"/>
<gene>
    <name evidence="2" type="ORF">GS424_016470</name>
</gene>
<dbReference type="RefSeq" id="WP_160941041.1">
    <property type="nucleotide sequence ID" value="NZ_CP063310.1"/>
</dbReference>
<feature type="domain" description="Nucleoside transporter/FeoB GTPase Gate" evidence="1">
    <location>
        <begin position="139"/>
        <end position="231"/>
    </location>
</feature>
<reference evidence="2 3" key="1">
    <citation type="submission" date="2020-10" db="EMBL/GenBank/DDBJ databases">
        <title>Eggerthella sp. nov., isolated from human feces.</title>
        <authorList>
            <person name="Yajun G."/>
        </authorList>
    </citation>
    <scope>NUCLEOTIDE SEQUENCE [LARGE SCALE GENOMIC DNA]</scope>
    <source>
        <strain evidence="2 3">HF-1101</strain>
    </source>
</reference>
<dbReference type="InterPro" id="IPR011642">
    <property type="entry name" value="Gate_dom"/>
</dbReference>
<name>A0A6L7INA3_9ACTN</name>
<proteinExistence type="predicted"/>
<dbReference type="Proteomes" id="UP000478463">
    <property type="component" value="Chromosome"/>
</dbReference>
<dbReference type="AlphaFoldDB" id="A0A6L7INA3"/>
<sequence length="449" mass="47905">MDKKRIIDIAKLVVPSTAGVLLFLVPVSYGESQEMLSGIIVSWLKSSLEGVSVPLLVCMVSASAVLSLWHRISPIPFISRHDGLDAIFSPSRFWIAVRVGGAAMMLAVFLGIGPAELVSEGTGGNMLHTVAPTCAAWYLIGGVFLPLLTDYGFVDLFASLLRGVAQPLFRIPGRSVANCLSSWFGSSVCGTYLTISQYEKGFYTGREAATIISCFSILSISFCSMIASILGLGRHFIAFYGTIAITGLILALLLPRIWPIRSMTSDYCDDVGKKIDEEAPENVGRLAWGCRQALARAASAPGLGTALSRGLTSALNMTVSTLPSIMVFGTVALMVATYTDLFAYLGAPLGAYLSLFGIPDAMEVGSIVLVGFADQFVPVILGAAQASVEVRFLVGTLCILQVLYMTDIGALILTSKIPFSFPQLFVVYLERVLISVPMVLALGHLFGVL</sequence>
<evidence type="ECO:0000313" key="2">
    <source>
        <dbReference type="EMBL" id="QOS68064.1"/>
    </source>
</evidence>
<dbReference type="EMBL" id="CP063310">
    <property type="protein sequence ID" value="QOS68064.1"/>
    <property type="molecule type" value="Genomic_DNA"/>
</dbReference>
<protein>
    <submittedName>
        <fullName evidence="2">YjiH family protein</fullName>
    </submittedName>
</protein>
<accession>A0A6L7INA3</accession>
<organism evidence="2 3">
    <name type="scientific">Eggerthella guodeyinii</name>
    <dbReference type="NCBI Taxonomy" id="2690837"/>
    <lineage>
        <taxon>Bacteria</taxon>
        <taxon>Bacillati</taxon>
        <taxon>Actinomycetota</taxon>
        <taxon>Coriobacteriia</taxon>
        <taxon>Eggerthellales</taxon>
        <taxon>Eggerthellaceae</taxon>
        <taxon>Eggerthella</taxon>
    </lineage>
</organism>
<dbReference type="Pfam" id="PF07670">
    <property type="entry name" value="Gate"/>
    <property type="match status" value="1"/>
</dbReference>
<evidence type="ECO:0000259" key="1">
    <source>
        <dbReference type="Pfam" id="PF07670"/>
    </source>
</evidence>